<organism evidence="2 3">
    <name type="scientific">Heligmosomoides polygyrus</name>
    <name type="common">Parasitic roundworm</name>
    <dbReference type="NCBI Taxonomy" id="6339"/>
    <lineage>
        <taxon>Eukaryota</taxon>
        <taxon>Metazoa</taxon>
        <taxon>Ecdysozoa</taxon>
        <taxon>Nematoda</taxon>
        <taxon>Chromadorea</taxon>
        <taxon>Rhabditida</taxon>
        <taxon>Rhabditina</taxon>
        <taxon>Rhabditomorpha</taxon>
        <taxon>Strongyloidea</taxon>
        <taxon>Heligmosomidae</taxon>
        <taxon>Heligmosomoides</taxon>
    </lineage>
</organism>
<accession>A0A3P7X9I7</accession>
<dbReference type="OrthoDB" id="5877528at2759"/>
<sequence>MKHRNGSILCCLQVVDVVKTEQNALLGWDQLSLRLLRARGVKPIVVLHSELSTLSSTAEKLVFLKKRIADSA</sequence>
<reference evidence="1 2" key="1">
    <citation type="submission" date="2018-11" db="EMBL/GenBank/DDBJ databases">
        <authorList>
            <consortium name="Pathogen Informatics"/>
        </authorList>
    </citation>
    <scope>NUCLEOTIDE SEQUENCE [LARGE SCALE GENOMIC DNA]</scope>
</reference>
<reference evidence="3" key="2">
    <citation type="submission" date="2019-09" db="UniProtKB">
        <authorList>
            <consortium name="WormBaseParasite"/>
        </authorList>
    </citation>
    <scope>IDENTIFICATION</scope>
</reference>
<accession>A0A183FEN6</accession>
<evidence type="ECO:0000313" key="1">
    <source>
        <dbReference type="EMBL" id="VDO62589.1"/>
    </source>
</evidence>
<keyword evidence="2" id="KW-1185">Reference proteome</keyword>
<dbReference type="Proteomes" id="UP000050761">
    <property type="component" value="Unassembled WGS sequence"/>
</dbReference>
<proteinExistence type="predicted"/>
<evidence type="ECO:0000313" key="3">
    <source>
        <dbReference type="WBParaSite" id="HPBE_0000486401-mRNA-1"/>
    </source>
</evidence>
<dbReference type="WBParaSite" id="HPBE_0000486401-mRNA-1">
    <property type="protein sequence ID" value="HPBE_0000486401-mRNA-1"/>
    <property type="gene ID" value="HPBE_0000486401"/>
</dbReference>
<evidence type="ECO:0000313" key="2">
    <source>
        <dbReference type="Proteomes" id="UP000050761"/>
    </source>
</evidence>
<dbReference type="EMBL" id="UZAH01025373">
    <property type="protein sequence ID" value="VDO62589.1"/>
    <property type="molecule type" value="Genomic_DNA"/>
</dbReference>
<protein>
    <submittedName>
        <fullName evidence="3">RMI1_N domain-containing protein</fullName>
    </submittedName>
</protein>
<name>A0A183FEN6_HELPZ</name>
<gene>
    <name evidence="1" type="ORF">HPBE_LOCUS4865</name>
</gene>
<dbReference type="AlphaFoldDB" id="A0A183FEN6"/>